<dbReference type="Proteomes" id="UP000005801">
    <property type="component" value="Unassembled WGS sequence"/>
</dbReference>
<organism evidence="3 4">
    <name type="scientific">Plesiocystis pacifica SIR-1</name>
    <dbReference type="NCBI Taxonomy" id="391625"/>
    <lineage>
        <taxon>Bacteria</taxon>
        <taxon>Pseudomonadati</taxon>
        <taxon>Myxococcota</taxon>
        <taxon>Polyangia</taxon>
        <taxon>Nannocystales</taxon>
        <taxon>Nannocystaceae</taxon>
        <taxon>Plesiocystis</taxon>
    </lineage>
</organism>
<comment type="caution">
    <text evidence="3">The sequence shown here is derived from an EMBL/GenBank/DDBJ whole genome shotgun (WGS) entry which is preliminary data.</text>
</comment>
<dbReference type="RefSeq" id="WP_006970149.1">
    <property type="nucleotide sequence ID" value="NZ_ABCS01000008.1"/>
</dbReference>
<evidence type="ECO:0000313" key="3">
    <source>
        <dbReference type="EMBL" id="EDM80797.1"/>
    </source>
</evidence>
<accession>A6G0A0</accession>
<protein>
    <submittedName>
        <fullName evidence="3">Uncharacterized protein</fullName>
    </submittedName>
</protein>
<keyword evidence="2" id="KW-0472">Membrane</keyword>
<evidence type="ECO:0000256" key="1">
    <source>
        <dbReference type="SAM" id="MobiDB-lite"/>
    </source>
</evidence>
<dbReference type="OrthoDB" id="9864674at2"/>
<feature type="transmembrane region" description="Helical" evidence="2">
    <location>
        <begin position="48"/>
        <end position="69"/>
    </location>
</feature>
<evidence type="ECO:0000313" key="4">
    <source>
        <dbReference type="Proteomes" id="UP000005801"/>
    </source>
</evidence>
<sequence>MSEERHLRLSLGLVALFLATGLWLEAMFGLRAEGWIDDPLRREFLRLGHAHGGLLGLVNLALAWALGRLRTPPEWAGKIRVAAWGGALAVGLGFMLGGLVHGPTDPGWPVLIVPAGAMALLAALAATALVRPDDVALSAGESESGDPPDPASSAQSET</sequence>
<feature type="transmembrane region" description="Helical" evidence="2">
    <location>
        <begin position="108"/>
        <end position="130"/>
    </location>
</feature>
<dbReference type="STRING" id="391625.PPSIR1_12978"/>
<dbReference type="EMBL" id="ABCS01000008">
    <property type="protein sequence ID" value="EDM80797.1"/>
    <property type="molecule type" value="Genomic_DNA"/>
</dbReference>
<keyword evidence="4" id="KW-1185">Reference proteome</keyword>
<reference evidence="3 4" key="1">
    <citation type="submission" date="2007-06" db="EMBL/GenBank/DDBJ databases">
        <authorList>
            <person name="Shimkets L."/>
            <person name="Ferriera S."/>
            <person name="Johnson J."/>
            <person name="Kravitz S."/>
            <person name="Beeson K."/>
            <person name="Sutton G."/>
            <person name="Rogers Y.-H."/>
            <person name="Friedman R."/>
            <person name="Frazier M."/>
            <person name="Venter J.C."/>
        </authorList>
    </citation>
    <scope>NUCLEOTIDE SEQUENCE [LARGE SCALE GENOMIC DNA]</scope>
    <source>
        <strain evidence="3 4">SIR-1</strain>
    </source>
</reference>
<keyword evidence="2" id="KW-0812">Transmembrane</keyword>
<gene>
    <name evidence="3" type="ORF">PPSIR1_12978</name>
</gene>
<dbReference type="AlphaFoldDB" id="A6G0A0"/>
<feature type="transmembrane region" description="Helical" evidence="2">
    <location>
        <begin position="81"/>
        <end position="102"/>
    </location>
</feature>
<evidence type="ECO:0000256" key="2">
    <source>
        <dbReference type="SAM" id="Phobius"/>
    </source>
</evidence>
<proteinExistence type="predicted"/>
<keyword evidence="2" id="KW-1133">Transmembrane helix</keyword>
<name>A6G0A0_9BACT</name>
<feature type="region of interest" description="Disordered" evidence="1">
    <location>
        <begin position="137"/>
        <end position="158"/>
    </location>
</feature>